<evidence type="ECO:0000313" key="2">
    <source>
        <dbReference type="Proteomes" id="UP001518976"/>
    </source>
</evidence>
<keyword evidence="2" id="KW-1185">Reference proteome</keyword>
<gene>
    <name evidence="1" type="ORF">JW592_01630</name>
</gene>
<dbReference type="RefSeq" id="WP_209262985.1">
    <property type="nucleotide sequence ID" value="NZ_JAFFZN010000001.1"/>
</dbReference>
<protein>
    <submittedName>
        <fullName evidence="1">Uncharacterized protein</fullName>
    </submittedName>
</protein>
<name>A0ABS3WM37_9ACTN</name>
<proteinExistence type="predicted"/>
<reference evidence="1 2" key="1">
    <citation type="submission" date="2021-02" db="EMBL/GenBank/DDBJ databases">
        <title>Streptomyces spirodelae sp. nov., isolated from duckweed.</title>
        <authorList>
            <person name="Saimee Y."/>
            <person name="Duangmal K."/>
        </authorList>
    </citation>
    <scope>NUCLEOTIDE SEQUENCE [LARGE SCALE GENOMIC DNA]</scope>
    <source>
        <strain evidence="1 2">DW4-2</strain>
    </source>
</reference>
<sequence length="95" mass="10073">MTMAGTATRVCVGVVAPQTGRLAPLGEPLSFAVRTLARRRPAAQLPVDLPHFAWGLDDIATVFADVWKQLGLRLTLVSNTRAPAVPLTGDLVAAR</sequence>
<organism evidence="1 2">
    <name type="scientific">Streptomyces spirodelae</name>
    <dbReference type="NCBI Taxonomy" id="2812904"/>
    <lineage>
        <taxon>Bacteria</taxon>
        <taxon>Bacillati</taxon>
        <taxon>Actinomycetota</taxon>
        <taxon>Actinomycetes</taxon>
        <taxon>Kitasatosporales</taxon>
        <taxon>Streptomycetaceae</taxon>
        <taxon>Streptomyces</taxon>
    </lineage>
</organism>
<dbReference type="Proteomes" id="UP001518976">
    <property type="component" value="Unassembled WGS sequence"/>
</dbReference>
<dbReference type="EMBL" id="JAFFZN010000001">
    <property type="protein sequence ID" value="MBO8184188.1"/>
    <property type="molecule type" value="Genomic_DNA"/>
</dbReference>
<evidence type="ECO:0000313" key="1">
    <source>
        <dbReference type="EMBL" id="MBO8184188.1"/>
    </source>
</evidence>
<accession>A0ABS3WM37</accession>
<comment type="caution">
    <text evidence="1">The sequence shown here is derived from an EMBL/GenBank/DDBJ whole genome shotgun (WGS) entry which is preliminary data.</text>
</comment>